<dbReference type="Pfam" id="PF00083">
    <property type="entry name" value="Sugar_tr"/>
    <property type="match status" value="1"/>
</dbReference>
<proteinExistence type="inferred from homology"/>
<evidence type="ECO:0000256" key="8">
    <source>
        <dbReference type="SAM" id="Phobius"/>
    </source>
</evidence>
<dbReference type="InterPro" id="IPR003663">
    <property type="entry name" value="Sugar/inositol_transpt"/>
</dbReference>
<dbReference type="EMBL" id="GL629735">
    <property type="protein sequence ID" value="EFX05800.1"/>
    <property type="molecule type" value="Genomic_DNA"/>
</dbReference>
<sequence>MTPKSFAVPTYVKMCILTSLIGFLFGYDTGSIGPVTTMAEFKAVMGDFSDTIRGVVVSSSLITGAASASIAGILADRYGRIRISALGACIDGVGVAIECASPVLGVFILGRLIKGIGAGLYLSTIYVQVSEMSPARYRGVLTSIPQFIIVIGLIAGYFVCYGTSNIKDSSLAWRLPLAIASFAAFVLAVAVCFVPPSPRWFLTKGELEKARVVVQRLGFGQAEQDELLAQQQDEMPADAVEPSLATSIVHMFRDFREAFRQPYRSRTIFGCLIMAMQQFSGIDGVLYYAPLLFQNAGLKSTEASFLASGVSGLVIFAITIPATLLADHWGRRTASILGGVLVSVLMLLMGSLYAADQVHGAGRWVVIVCIYLFAISFNGTWGIVFRIYLVESLPRKTRSSASSLAQSANWVANYIVALVTPVLLSASTSGAYFFFGGMTVICTVIVTLYMVETRGATLEAIEQAYTDRMASKALKRKAEKTTIETNSAEASSFELGRTEKKEFTTVSETFVESE</sequence>
<dbReference type="PANTHER" id="PTHR48022:SF2">
    <property type="entry name" value="PLASTIDIC GLUCOSE TRANSPORTER 4"/>
    <property type="match status" value="1"/>
</dbReference>
<dbReference type="Proteomes" id="UP000007796">
    <property type="component" value="Unassembled WGS sequence"/>
</dbReference>
<evidence type="ECO:0000313" key="11">
    <source>
        <dbReference type="Proteomes" id="UP000007796"/>
    </source>
</evidence>
<comment type="subcellular location">
    <subcellularLocation>
        <location evidence="1">Membrane</location>
        <topology evidence="1">Multi-pass membrane protein</topology>
    </subcellularLocation>
</comment>
<name>F0XA84_GROCL</name>
<evidence type="ECO:0000256" key="3">
    <source>
        <dbReference type="ARBA" id="ARBA00022448"/>
    </source>
</evidence>
<feature type="transmembrane region" description="Helical" evidence="8">
    <location>
        <begin position="336"/>
        <end position="355"/>
    </location>
</feature>
<dbReference type="InterPro" id="IPR020846">
    <property type="entry name" value="MFS_dom"/>
</dbReference>
<feature type="transmembrane region" description="Helical" evidence="8">
    <location>
        <begin position="410"/>
        <end position="426"/>
    </location>
</feature>
<evidence type="ECO:0000256" key="6">
    <source>
        <dbReference type="ARBA" id="ARBA00023136"/>
    </source>
</evidence>
<dbReference type="GO" id="GO:0016020">
    <property type="term" value="C:membrane"/>
    <property type="evidence" value="ECO:0007669"/>
    <property type="project" value="UniProtKB-SubCell"/>
</dbReference>
<evidence type="ECO:0000256" key="4">
    <source>
        <dbReference type="ARBA" id="ARBA00022692"/>
    </source>
</evidence>
<evidence type="ECO:0000313" key="10">
    <source>
        <dbReference type="EMBL" id="EFX05800.1"/>
    </source>
</evidence>
<evidence type="ECO:0000256" key="5">
    <source>
        <dbReference type="ARBA" id="ARBA00022989"/>
    </source>
</evidence>
<keyword evidence="11" id="KW-1185">Reference proteome</keyword>
<feature type="transmembrane region" description="Helical" evidence="8">
    <location>
        <begin position="361"/>
        <end position="389"/>
    </location>
</feature>
<dbReference type="GeneID" id="25977016"/>
<keyword evidence="6 8" id="KW-0472">Membrane</keyword>
<dbReference type="InterPro" id="IPR036259">
    <property type="entry name" value="MFS_trans_sf"/>
</dbReference>
<accession>F0XA84</accession>
<dbReference type="Gene3D" id="1.20.1250.20">
    <property type="entry name" value="MFS general substrate transporter like domains"/>
    <property type="match status" value="1"/>
</dbReference>
<feature type="transmembrane region" description="Helical" evidence="8">
    <location>
        <begin position="303"/>
        <end position="324"/>
    </location>
</feature>
<dbReference type="InterPro" id="IPR005828">
    <property type="entry name" value="MFS_sugar_transport-like"/>
</dbReference>
<dbReference type="InParanoid" id="F0XA84"/>
<comment type="similarity">
    <text evidence="2 7">Belongs to the major facilitator superfamily. Sugar transporter (TC 2.A.1.1) family.</text>
</comment>
<keyword evidence="3 7" id="KW-0813">Transport</keyword>
<gene>
    <name evidence="10" type="ORF">CMQ_3869</name>
</gene>
<dbReference type="PANTHER" id="PTHR48022">
    <property type="entry name" value="PLASTIDIC GLUCOSE TRANSPORTER 4"/>
    <property type="match status" value="1"/>
</dbReference>
<dbReference type="HOGENOM" id="CLU_001265_30_12_1"/>
<feature type="transmembrane region" description="Helical" evidence="8">
    <location>
        <begin position="139"/>
        <end position="159"/>
    </location>
</feature>
<dbReference type="AlphaFoldDB" id="F0XA84"/>
<evidence type="ECO:0000256" key="1">
    <source>
        <dbReference type="ARBA" id="ARBA00004141"/>
    </source>
</evidence>
<feature type="transmembrane region" description="Helical" evidence="8">
    <location>
        <begin position="171"/>
        <end position="194"/>
    </location>
</feature>
<reference evidence="10 11" key="1">
    <citation type="journal article" date="2011" name="Proc. Natl. Acad. Sci. U.S.A.">
        <title>Genome and transcriptome analyses of the mountain pine beetle-fungal symbiont Grosmannia clavigera, a lodgepole pine pathogen.</title>
        <authorList>
            <person name="DiGuistini S."/>
            <person name="Wang Y."/>
            <person name="Liao N.Y."/>
            <person name="Taylor G."/>
            <person name="Tanguay P."/>
            <person name="Feau N."/>
            <person name="Henrissat B."/>
            <person name="Chan S.K."/>
            <person name="Hesse-Orce U."/>
            <person name="Alamouti S.M."/>
            <person name="Tsui C.K.M."/>
            <person name="Docking R.T."/>
            <person name="Levasseur A."/>
            <person name="Haridas S."/>
            <person name="Robertson G."/>
            <person name="Birol I."/>
            <person name="Holt R.A."/>
            <person name="Marra M.A."/>
            <person name="Hamelin R.C."/>
            <person name="Hirst M."/>
            <person name="Jones S.J.M."/>
            <person name="Bohlmann J."/>
            <person name="Breuil C."/>
        </authorList>
    </citation>
    <scope>NUCLEOTIDE SEQUENCE [LARGE SCALE GENOMIC DNA]</scope>
    <source>
        <strain evidence="11">kw1407 / UAMH 11150</strain>
    </source>
</reference>
<feature type="domain" description="Major facilitator superfamily (MFS) profile" evidence="9">
    <location>
        <begin position="14"/>
        <end position="454"/>
    </location>
</feature>
<dbReference type="RefSeq" id="XP_014175282.1">
    <property type="nucleotide sequence ID" value="XM_014319807.1"/>
</dbReference>
<dbReference type="PRINTS" id="PR00171">
    <property type="entry name" value="SUGRTRNSPORT"/>
</dbReference>
<feature type="transmembrane region" description="Helical" evidence="8">
    <location>
        <begin position="54"/>
        <end position="74"/>
    </location>
</feature>
<dbReference type="OrthoDB" id="5399138at2759"/>
<dbReference type="SUPFAM" id="SSF103473">
    <property type="entry name" value="MFS general substrate transporter"/>
    <property type="match status" value="1"/>
</dbReference>
<organism evidence="11">
    <name type="scientific">Grosmannia clavigera (strain kw1407 / UAMH 11150)</name>
    <name type="common">Blue stain fungus</name>
    <name type="synonym">Graphiocladiella clavigera</name>
    <dbReference type="NCBI Taxonomy" id="655863"/>
    <lineage>
        <taxon>Eukaryota</taxon>
        <taxon>Fungi</taxon>
        <taxon>Dikarya</taxon>
        <taxon>Ascomycota</taxon>
        <taxon>Pezizomycotina</taxon>
        <taxon>Sordariomycetes</taxon>
        <taxon>Sordariomycetidae</taxon>
        <taxon>Ophiostomatales</taxon>
        <taxon>Ophiostomataceae</taxon>
        <taxon>Leptographium</taxon>
    </lineage>
</organism>
<keyword evidence="5 8" id="KW-1133">Transmembrane helix</keyword>
<dbReference type="InterPro" id="IPR050360">
    <property type="entry name" value="MFS_Sugar_Transporters"/>
</dbReference>
<evidence type="ECO:0000256" key="7">
    <source>
        <dbReference type="RuleBase" id="RU003346"/>
    </source>
</evidence>
<protein>
    <submittedName>
        <fullName evidence="10">Major facilitator superfamily transporter sugar</fullName>
    </submittedName>
</protein>
<feature type="transmembrane region" description="Helical" evidence="8">
    <location>
        <begin position="268"/>
        <end position="291"/>
    </location>
</feature>
<keyword evidence="4 8" id="KW-0812">Transmembrane</keyword>
<evidence type="ECO:0000259" key="9">
    <source>
        <dbReference type="PROSITE" id="PS50850"/>
    </source>
</evidence>
<feature type="transmembrane region" description="Helical" evidence="8">
    <location>
        <begin position="432"/>
        <end position="451"/>
    </location>
</feature>
<evidence type="ECO:0000256" key="2">
    <source>
        <dbReference type="ARBA" id="ARBA00010992"/>
    </source>
</evidence>
<dbReference type="FunFam" id="1.20.1250.20:FF:000134">
    <property type="entry name" value="MFS sugar transporter protein"/>
    <property type="match status" value="1"/>
</dbReference>
<dbReference type="eggNOG" id="KOG0254">
    <property type="taxonomic scope" value="Eukaryota"/>
</dbReference>
<dbReference type="PROSITE" id="PS50850">
    <property type="entry name" value="MFS"/>
    <property type="match status" value="1"/>
</dbReference>
<dbReference type="NCBIfam" id="TIGR00879">
    <property type="entry name" value="SP"/>
    <property type="match status" value="1"/>
</dbReference>
<dbReference type="GO" id="GO:0005351">
    <property type="term" value="F:carbohydrate:proton symporter activity"/>
    <property type="evidence" value="ECO:0007669"/>
    <property type="project" value="TreeGrafter"/>
</dbReference>